<geneLocation type="plasmid" evidence="2 3">
    <name>pREB6</name>
</geneLocation>
<accession>A8ZPT4</accession>
<dbReference type="OrthoDB" id="528950at2"/>
<evidence type="ECO:0000313" key="2">
    <source>
        <dbReference type="EMBL" id="ABW33044.1"/>
    </source>
</evidence>
<organism evidence="2 3">
    <name type="scientific">Acaryochloris marina (strain MBIC 11017)</name>
    <dbReference type="NCBI Taxonomy" id="329726"/>
    <lineage>
        <taxon>Bacteria</taxon>
        <taxon>Bacillati</taxon>
        <taxon>Cyanobacteriota</taxon>
        <taxon>Cyanophyceae</taxon>
        <taxon>Acaryochloridales</taxon>
        <taxon>Acaryochloridaceae</taxon>
        <taxon>Acaryochloris</taxon>
    </lineage>
</organism>
<keyword evidence="3" id="KW-1185">Reference proteome</keyword>
<dbReference type="RefSeq" id="WP_012168204.1">
    <property type="nucleotide sequence ID" value="NC_009931.1"/>
</dbReference>
<keyword evidence="1" id="KW-0812">Transmembrane</keyword>
<proteinExistence type="predicted"/>
<protein>
    <submittedName>
        <fullName evidence="2">Uncharacterized protein</fullName>
    </submittedName>
</protein>
<dbReference type="EMBL" id="CP000843">
    <property type="protein sequence ID" value="ABW33044.1"/>
    <property type="molecule type" value="Genomic_DNA"/>
</dbReference>
<evidence type="ECO:0000256" key="1">
    <source>
        <dbReference type="SAM" id="Phobius"/>
    </source>
</evidence>
<reference evidence="2 3" key="1">
    <citation type="journal article" date="2008" name="Proc. Natl. Acad. Sci. U.S.A.">
        <title>Niche adaptation and genome expansion in the chlorophyll d-producing cyanobacterium Acaryochloris marina.</title>
        <authorList>
            <person name="Swingley W.D."/>
            <person name="Chen M."/>
            <person name="Cheung P.C."/>
            <person name="Conrad A.L."/>
            <person name="Dejesa L.C."/>
            <person name="Hao J."/>
            <person name="Honchak B.M."/>
            <person name="Karbach L.E."/>
            <person name="Kurdoglu A."/>
            <person name="Lahiri S."/>
            <person name="Mastrian S.D."/>
            <person name="Miyashita H."/>
            <person name="Page L."/>
            <person name="Ramakrishna P."/>
            <person name="Satoh S."/>
            <person name="Sattley W.M."/>
            <person name="Shimada Y."/>
            <person name="Taylor H.L."/>
            <person name="Tomo T."/>
            <person name="Tsuchiya T."/>
            <person name="Wang Z.T."/>
            <person name="Raymond J."/>
            <person name="Mimuro M."/>
            <person name="Blankenship R.E."/>
            <person name="Touchman J.W."/>
        </authorList>
    </citation>
    <scope>NUCLEOTIDE SEQUENCE [LARGE SCALE GENOMIC DNA]</scope>
    <source>
        <strain evidence="3">MBIC 11017</strain>
        <plasmid evidence="3">Plasmid pREB6</plasmid>
    </source>
</reference>
<feature type="transmembrane region" description="Helical" evidence="1">
    <location>
        <begin position="12"/>
        <end position="35"/>
    </location>
</feature>
<dbReference type="HOGENOM" id="CLU_1127149_0_0_3"/>
<dbReference type="KEGG" id="amr:AM1_F0141"/>
<keyword evidence="2" id="KW-0614">Plasmid</keyword>
<dbReference type="Proteomes" id="UP000000268">
    <property type="component" value="Plasmid pREB6"/>
</dbReference>
<evidence type="ECO:0000313" key="3">
    <source>
        <dbReference type="Proteomes" id="UP000000268"/>
    </source>
</evidence>
<gene>
    <name evidence="2" type="ordered locus">AM1_F0141</name>
</gene>
<sequence>MTFFDRLERRSINLQPILTLLNTGICGALLLVIVGQGFNINGLRRQVETLEARPVVVQAGQNQELVNVEAVDPRNNMRNFVEESLPLLFLLSKRVPEEIIPGGLDEGIDLHDIGRIPSIVHASSFILSSEYQPTFLAGIPNLMPEDYEHGGSKVLRVNRTATPKPVKDEPGHWRIYTQATLYQFDAQQKPVQARTFNRDVYVRPVSPPKSSATLTPVQALINATRNRGYEIYDIAVNPTEVARHAQ</sequence>
<keyword evidence="1" id="KW-1133">Transmembrane helix</keyword>
<dbReference type="AlphaFoldDB" id="A8ZPT4"/>
<name>A8ZPT4_ACAM1</name>
<keyword evidence="1" id="KW-0472">Membrane</keyword>